<dbReference type="Pfam" id="PF01497">
    <property type="entry name" value="Peripla_BP_2"/>
    <property type="match status" value="1"/>
</dbReference>
<feature type="domain" description="Fe/B12 periplasmic-binding" evidence="1">
    <location>
        <begin position="43"/>
        <end position="303"/>
    </location>
</feature>
<dbReference type="PANTHER" id="PTHR30535:SF34">
    <property type="entry name" value="MOLYBDATE-BINDING PROTEIN MOLA"/>
    <property type="match status" value="1"/>
</dbReference>
<keyword evidence="3" id="KW-1185">Reference proteome</keyword>
<name>A0A2S5EDL0_9BACT</name>
<dbReference type="InterPro" id="IPR002491">
    <property type="entry name" value="ABC_transptr_periplasmic_BD"/>
</dbReference>
<dbReference type="AlphaFoldDB" id="A0A2S5EDL0"/>
<sequence length="334" mass="38121">MKKYFLFFIFILLLMITTLFSSDFVIVRDMVGREVKVPANVERIVTTYKPATQFVFALNAQDKLVGVDDGSNREKLFSYMYPEIKNLTAVGSKREGVNIETIASLQPDVVILFPHNEAELTASKLEKLGIASFVINPESLEQIRETNILLGKVLGLEEKARIVDEQFENILNILQRTKNLPNNQKKVIYFANSELLDTVGEGLLQTDMIELAGGINPAAMSKKGFVKISPEQLIVWNPDMVVTSQGYRGNIDDLLNDPKYRYVKAFKNKEVYRFPSELEPWDYPNPSSYLGMLWLAINAHPDLFTNIDYEQIVNDFYYTLYGISYNELLNKANN</sequence>
<accession>A0A2S5EDL0</accession>
<dbReference type="InterPro" id="IPR050902">
    <property type="entry name" value="ABC_Transporter_SBP"/>
</dbReference>
<evidence type="ECO:0000313" key="2">
    <source>
        <dbReference type="EMBL" id="POZ91242.1"/>
    </source>
</evidence>
<gene>
    <name evidence="2" type="ORF">AA81_10655</name>
</gene>
<dbReference type="SUPFAM" id="SSF53807">
    <property type="entry name" value="Helical backbone' metal receptor"/>
    <property type="match status" value="1"/>
</dbReference>
<evidence type="ECO:0000259" key="1">
    <source>
        <dbReference type="PROSITE" id="PS50983"/>
    </source>
</evidence>
<reference evidence="2 3" key="1">
    <citation type="submission" date="2014-01" db="EMBL/GenBank/DDBJ databases">
        <title>Comparative genomics of Petrotoga.</title>
        <authorList>
            <person name="Chow K."/>
            <person name="Charchuk R."/>
            <person name="Nesbo C.L."/>
        </authorList>
    </citation>
    <scope>NUCLEOTIDE SEQUENCE [LARGE SCALE GENOMIC DNA]</scope>
    <source>
        <strain evidence="2 3">DSM 16923</strain>
    </source>
</reference>
<dbReference type="PANTHER" id="PTHR30535">
    <property type="entry name" value="VITAMIN B12-BINDING PROTEIN"/>
    <property type="match status" value="1"/>
</dbReference>
<proteinExistence type="predicted"/>
<comment type="caution">
    <text evidence="2">The sequence shown here is derived from an EMBL/GenBank/DDBJ whole genome shotgun (WGS) entry which is preliminary data.</text>
</comment>
<dbReference type="EMBL" id="JALY01000223">
    <property type="protein sequence ID" value="POZ91242.1"/>
    <property type="molecule type" value="Genomic_DNA"/>
</dbReference>
<dbReference type="RefSeq" id="WP_103898998.1">
    <property type="nucleotide sequence ID" value="NZ_JALY01000223.1"/>
</dbReference>
<dbReference type="Gene3D" id="3.40.50.1980">
    <property type="entry name" value="Nitrogenase molybdenum iron protein domain"/>
    <property type="match status" value="2"/>
</dbReference>
<organism evidence="2 3">
    <name type="scientific">Petrotoga halophila DSM 16923</name>
    <dbReference type="NCBI Taxonomy" id="1122953"/>
    <lineage>
        <taxon>Bacteria</taxon>
        <taxon>Thermotogati</taxon>
        <taxon>Thermotogota</taxon>
        <taxon>Thermotogae</taxon>
        <taxon>Petrotogales</taxon>
        <taxon>Petrotogaceae</taxon>
        <taxon>Petrotoga</taxon>
    </lineage>
</organism>
<protein>
    <submittedName>
        <fullName evidence="2">ABC transporter substrate-binding protein</fullName>
    </submittedName>
</protein>
<dbReference type="Proteomes" id="UP000236950">
    <property type="component" value="Unassembled WGS sequence"/>
</dbReference>
<dbReference type="PROSITE" id="PS50983">
    <property type="entry name" value="FE_B12_PBP"/>
    <property type="match status" value="1"/>
</dbReference>
<evidence type="ECO:0000313" key="3">
    <source>
        <dbReference type="Proteomes" id="UP000236950"/>
    </source>
</evidence>